<evidence type="ECO:0000313" key="2">
    <source>
        <dbReference type="Proteomes" id="UP000295765"/>
    </source>
</evidence>
<organism evidence="1 2">
    <name type="scientific">Plasticicumulans lactativorans</name>
    <dbReference type="NCBI Taxonomy" id="1133106"/>
    <lineage>
        <taxon>Bacteria</taxon>
        <taxon>Pseudomonadati</taxon>
        <taxon>Pseudomonadota</taxon>
        <taxon>Gammaproteobacteria</taxon>
        <taxon>Candidatus Competibacteraceae</taxon>
        <taxon>Plasticicumulans</taxon>
    </lineage>
</organism>
<sequence length="228" mass="24956">MQPYFFPYLNYFRLFAAADLFVLYDCVQFPRGGWVHRNRLHGADGRLRWLTLPLKRGPLARRIRELAFDPAREAAFVADWRRFPRLAEGLARQPAWRAHLLPAGRTPVGYLADNLRAVCAVLGLACPIVASSAFGLPAGLCGRARLFALLGAAGAREYVNLPGGVALYAPREFAAAGVRLRFVPHYRGDAASMLERVLGEPAARLRAELDDFRLLDADEAAAAAGAAA</sequence>
<evidence type="ECO:0000313" key="1">
    <source>
        <dbReference type="EMBL" id="TCO76835.1"/>
    </source>
</evidence>
<gene>
    <name evidence="1" type="ORF">EV699_1287</name>
</gene>
<keyword evidence="2" id="KW-1185">Reference proteome</keyword>
<accession>A0A4R2LBY8</accession>
<comment type="caution">
    <text evidence="1">The sequence shown here is derived from an EMBL/GenBank/DDBJ whole genome shotgun (WGS) entry which is preliminary data.</text>
</comment>
<name>A0A4R2LBY8_9GAMM</name>
<reference evidence="1 2" key="1">
    <citation type="submission" date="2019-03" db="EMBL/GenBank/DDBJ databases">
        <title>Genomic Encyclopedia of Type Strains, Phase IV (KMG-IV): sequencing the most valuable type-strain genomes for metagenomic binning, comparative biology and taxonomic classification.</title>
        <authorList>
            <person name="Goeker M."/>
        </authorList>
    </citation>
    <scope>NUCLEOTIDE SEQUENCE [LARGE SCALE GENOMIC DNA]</scope>
    <source>
        <strain evidence="1 2">DSM 25287</strain>
    </source>
</reference>
<dbReference type="Proteomes" id="UP000295765">
    <property type="component" value="Unassembled WGS sequence"/>
</dbReference>
<dbReference type="InterPro" id="IPR014985">
    <property type="entry name" value="WbqC"/>
</dbReference>
<proteinExistence type="predicted"/>
<dbReference type="AlphaFoldDB" id="A0A4R2LBY8"/>
<protein>
    <submittedName>
        <fullName evidence="1">WbqC-like protein</fullName>
    </submittedName>
</protein>
<dbReference type="EMBL" id="SLWY01000028">
    <property type="protein sequence ID" value="TCO76835.1"/>
    <property type="molecule type" value="Genomic_DNA"/>
</dbReference>
<dbReference type="Pfam" id="PF08889">
    <property type="entry name" value="WbqC"/>
    <property type="match status" value="1"/>
</dbReference>